<keyword evidence="7" id="KW-1185">Reference proteome</keyword>
<dbReference type="SUPFAM" id="SSF51316">
    <property type="entry name" value="Mss4-like"/>
    <property type="match status" value="1"/>
</dbReference>
<dbReference type="PANTHER" id="PTHR33337:SF40">
    <property type="entry name" value="CENP-V_GFA DOMAIN-CONTAINING PROTEIN-RELATED"/>
    <property type="match status" value="1"/>
</dbReference>
<dbReference type="InterPro" id="IPR006913">
    <property type="entry name" value="CENP-V/GFA"/>
</dbReference>
<dbReference type="PANTHER" id="PTHR33337">
    <property type="entry name" value="GFA DOMAIN-CONTAINING PROTEIN"/>
    <property type="match status" value="1"/>
</dbReference>
<comment type="similarity">
    <text evidence="1">Belongs to the Gfa family.</text>
</comment>
<dbReference type="InterPro" id="IPR011057">
    <property type="entry name" value="Mss4-like_sf"/>
</dbReference>
<dbReference type="AlphaFoldDB" id="A0A1W1XEY1"/>
<proteinExistence type="inferred from homology"/>
<dbReference type="Gene3D" id="3.90.1590.10">
    <property type="entry name" value="glutathione-dependent formaldehyde- activating enzyme (gfa)"/>
    <property type="match status" value="1"/>
</dbReference>
<dbReference type="EMBL" id="FWXD01000007">
    <property type="protein sequence ID" value="SMC22615.1"/>
    <property type="molecule type" value="Genomic_DNA"/>
</dbReference>
<evidence type="ECO:0000256" key="3">
    <source>
        <dbReference type="ARBA" id="ARBA00022833"/>
    </source>
</evidence>
<name>A0A1W1XEY1_9NEIS</name>
<keyword evidence="2" id="KW-0479">Metal-binding</keyword>
<organism evidence="6 7">
    <name type="scientific">Andreprevotia lacus DSM 23236</name>
    <dbReference type="NCBI Taxonomy" id="1121001"/>
    <lineage>
        <taxon>Bacteria</taxon>
        <taxon>Pseudomonadati</taxon>
        <taxon>Pseudomonadota</taxon>
        <taxon>Betaproteobacteria</taxon>
        <taxon>Neisseriales</taxon>
        <taxon>Chitinibacteraceae</taxon>
        <taxon>Andreprevotia</taxon>
    </lineage>
</organism>
<evidence type="ECO:0000256" key="2">
    <source>
        <dbReference type="ARBA" id="ARBA00022723"/>
    </source>
</evidence>
<dbReference type="GO" id="GO:0046872">
    <property type="term" value="F:metal ion binding"/>
    <property type="evidence" value="ECO:0007669"/>
    <property type="project" value="UniProtKB-KW"/>
</dbReference>
<evidence type="ECO:0000313" key="7">
    <source>
        <dbReference type="Proteomes" id="UP000192761"/>
    </source>
</evidence>
<evidence type="ECO:0000256" key="1">
    <source>
        <dbReference type="ARBA" id="ARBA00005495"/>
    </source>
</evidence>
<evidence type="ECO:0000256" key="4">
    <source>
        <dbReference type="ARBA" id="ARBA00023239"/>
    </source>
</evidence>
<dbReference type="PROSITE" id="PS51891">
    <property type="entry name" value="CENP_V_GFA"/>
    <property type="match status" value="1"/>
</dbReference>
<dbReference type="GO" id="GO:0016846">
    <property type="term" value="F:carbon-sulfur lyase activity"/>
    <property type="evidence" value="ECO:0007669"/>
    <property type="project" value="InterPro"/>
</dbReference>
<dbReference type="RefSeq" id="WP_176216828.1">
    <property type="nucleotide sequence ID" value="NZ_FWXD01000007.1"/>
</dbReference>
<gene>
    <name evidence="6" type="ORF">SAMN02745857_01419</name>
</gene>
<dbReference type="Proteomes" id="UP000192761">
    <property type="component" value="Unassembled WGS sequence"/>
</dbReference>
<reference evidence="6 7" key="1">
    <citation type="submission" date="2017-04" db="EMBL/GenBank/DDBJ databases">
        <authorList>
            <person name="Afonso C.L."/>
            <person name="Miller P.J."/>
            <person name="Scott M.A."/>
            <person name="Spackman E."/>
            <person name="Goraichik I."/>
            <person name="Dimitrov K.M."/>
            <person name="Suarez D.L."/>
            <person name="Swayne D.E."/>
        </authorList>
    </citation>
    <scope>NUCLEOTIDE SEQUENCE [LARGE SCALE GENOMIC DNA]</scope>
    <source>
        <strain evidence="6 7">DSM 23236</strain>
    </source>
</reference>
<protein>
    <submittedName>
        <fullName evidence="6">Uncharacterized conserved protein</fullName>
    </submittedName>
</protein>
<keyword evidence="4" id="KW-0456">Lyase</keyword>
<keyword evidence="3" id="KW-0862">Zinc</keyword>
<evidence type="ECO:0000259" key="5">
    <source>
        <dbReference type="PROSITE" id="PS51891"/>
    </source>
</evidence>
<evidence type="ECO:0000313" key="6">
    <source>
        <dbReference type="EMBL" id="SMC22615.1"/>
    </source>
</evidence>
<dbReference type="Pfam" id="PF04828">
    <property type="entry name" value="GFA"/>
    <property type="match status" value="1"/>
</dbReference>
<accession>A0A1W1XEY1</accession>
<dbReference type="STRING" id="1121001.SAMN02745857_01419"/>
<sequence>MSDPASASGGCLCGAVRYRYPLPLGAANYCHCVDCRRVTGSAFNIGIRLEQALLQISGVLRSYSHAGGSGQAVERLFCGQCGSPLFTRHPARPESVWVRAGGLDDPALVQPGWASWASQRVAWAVPPEGLTEFPRNRISHF</sequence>
<feature type="domain" description="CENP-V/GFA" evidence="5">
    <location>
        <begin position="7"/>
        <end position="117"/>
    </location>
</feature>